<dbReference type="KEGG" id="pox:MB84_17370"/>
<evidence type="ECO:0000256" key="3">
    <source>
        <dbReference type="ARBA" id="ARBA00022729"/>
    </source>
</evidence>
<evidence type="ECO:0000256" key="1">
    <source>
        <dbReference type="ARBA" id="ARBA00004418"/>
    </source>
</evidence>
<dbReference type="PATRIC" id="fig|573737.6.peg.4420"/>
<dbReference type="HOGENOM" id="CLU_028871_3_2_4"/>
<dbReference type="AlphaFoldDB" id="A0A0E3YC68"/>
<feature type="chain" id="PRO_5002415384" evidence="4">
    <location>
        <begin position="36"/>
        <end position="337"/>
    </location>
</feature>
<gene>
    <name evidence="6" type="ORF">MB84_17370</name>
</gene>
<evidence type="ECO:0000256" key="4">
    <source>
        <dbReference type="SAM" id="SignalP"/>
    </source>
</evidence>
<feature type="signal peptide" evidence="4">
    <location>
        <begin position="1"/>
        <end position="35"/>
    </location>
</feature>
<proteinExistence type="inferred from homology"/>
<dbReference type="Proteomes" id="UP000035050">
    <property type="component" value="Chromosome"/>
</dbReference>
<dbReference type="GO" id="GO:0042918">
    <property type="term" value="P:alkanesulfonate transmembrane transport"/>
    <property type="evidence" value="ECO:0007669"/>
    <property type="project" value="TreeGrafter"/>
</dbReference>
<accession>A0A0E3YC68</accession>
<keyword evidence="7" id="KW-1185">Reference proteome</keyword>
<dbReference type="OrthoDB" id="8555942at2"/>
<dbReference type="PANTHER" id="PTHR30024:SF47">
    <property type="entry name" value="TAURINE-BINDING PERIPLASMIC PROTEIN"/>
    <property type="match status" value="1"/>
</dbReference>
<dbReference type="EMBL" id="CP011253">
    <property type="protein sequence ID" value="AKC70867.1"/>
    <property type="molecule type" value="Genomic_DNA"/>
</dbReference>
<evidence type="ECO:0000313" key="6">
    <source>
        <dbReference type="EMBL" id="AKC70867.1"/>
    </source>
</evidence>
<dbReference type="PANTHER" id="PTHR30024">
    <property type="entry name" value="ALIPHATIC SULFONATES-BINDING PROTEIN-RELATED"/>
    <property type="match status" value="1"/>
</dbReference>
<sequence length="337" mass="35975">MNLSRRKFLHTSAALSALPAAAAVGGLSLSGFARAADATTLQYGGSAWLGHYPAYLAMKSGALSAAGIDQQWQSFGTSSARMSAVLSGGIDIACTGIVSALALMARGSKHFSIVAVPESFGRVEGLFVRDGVNSLQDLKGKKLGVTFASSAHLLVLDLLGSAGLSNDVTVLNVPAPEIPGAIQSGQIDAAAAWTPQFNRIRAMTGMKLLADDTQFSLYKKYNVTPGPDVLIVRNAWAEKNADVVRKYLKVYFDACQTLRDKPDEAARTLIGLTGMSALDQIETIKGAEWYSLAQQTQLLKSPGNYVDGLQRLAEMLVTYKQIDKAPAVRQWINTSYL</sequence>
<comment type="similarity">
    <text evidence="2">Belongs to the bacterial solute-binding protein SsuA/TauA family.</text>
</comment>
<dbReference type="RefSeq" id="WP_046292044.1">
    <property type="nucleotide sequence ID" value="NZ_CP011253.3"/>
</dbReference>
<name>A0A0E3YC68_9BURK</name>
<organism evidence="6 7">
    <name type="scientific">Pandoraea oxalativorans</name>
    <dbReference type="NCBI Taxonomy" id="573737"/>
    <lineage>
        <taxon>Bacteria</taxon>
        <taxon>Pseudomonadati</taxon>
        <taxon>Pseudomonadota</taxon>
        <taxon>Betaproteobacteria</taxon>
        <taxon>Burkholderiales</taxon>
        <taxon>Burkholderiaceae</taxon>
        <taxon>Pandoraea</taxon>
    </lineage>
</organism>
<dbReference type="SUPFAM" id="SSF53850">
    <property type="entry name" value="Periplasmic binding protein-like II"/>
    <property type="match status" value="1"/>
</dbReference>
<dbReference type="PROSITE" id="PS51318">
    <property type="entry name" value="TAT"/>
    <property type="match status" value="1"/>
</dbReference>
<feature type="domain" description="SsuA/THI5-like" evidence="5">
    <location>
        <begin position="50"/>
        <end position="265"/>
    </location>
</feature>
<dbReference type="Pfam" id="PF09084">
    <property type="entry name" value="NMT1"/>
    <property type="match status" value="1"/>
</dbReference>
<protein>
    <submittedName>
        <fullName evidence="6">Taurine ABC transporter substrate-binding protein</fullName>
    </submittedName>
</protein>
<comment type="subcellular location">
    <subcellularLocation>
        <location evidence="1">Periplasm</location>
    </subcellularLocation>
</comment>
<dbReference type="GO" id="GO:0042597">
    <property type="term" value="C:periplasmic space"/>
    <property type="evidence" value="ECO:0007669"/>
    <property type="project" value="UniProtKB-SubCell"/>
</dbReference>
<dbReference type="InterPro" id="IPR006311">
    <property type="entry name" value="TAT_signal"/>
</dbReference>
<reference evidence="6" key="1">
    <citation type="submission" date="2016-06" db="EMBL/GenBank/DDBJ databases">
        <title>Pandoraea oxalativorans DSM 23570 Genome Sequencing.</title>
        <authorList>
            <person name="Ee R."/>
            <person name="Lim Y.-L."/>
            <person name="Yong D."/>
            <person name="Yin W.-F."/>
            <person name="Chan K.-G."/>
        </authorList>
    </citation>
    <scope>NUCLEOTIDE SEQUENCE</scope>
    <source>
        <strain evidence="6">DSM 23570</strain>
    </source>
</reference>
<evidence type="ECO:0000313" key="7">
    <source>
        <dbReference type="Proteomes" id="UP000035050"/>
    </source>
</evidence>
<dbReference type="InterPro" id="IPR015168">
    <property type="entry name" value="SsuA/THI5"/>
</dbReference>
<evidence type="ECO:0000256" key="2">
    <source>
        <dbReference type="ARBA" id="ARBA00010742"/>
    </source>
</evidence>
<dbReference type="Gene3D" id="3.40.190.10">
    <property type="entry name" value="Periplasmic binding protein-like II"/>
    <property type="match status" value="3"/>
</dbReference>
<evidence type="ECO:0000259" key="5">
    <source>
        <dbReference type="Pfam" id="PF09084"/>
    </source>
</evidence>
<keyword evidence="3 4" id="KW-0732">Signal</keyword>